<evidence type="ECO:0000259" key="1">
    <source>
        <dbReference type="Pfam" id="PF04230"/>
    </source>
</evidence>
<keyword evidence="2" id="KW-0808">Transferase</keyword>
<sequence length="405" mass="46511">MKICVINTHTNNFGDDAACVAMAEQIREDFPNAHIDFVYNVYEKSDPIPFSDSKTTHYNELPMYKNDLIDAVRYLISKVLPFLSYGNGAVKKTADIIKSADFVISAPCGANIGIYKDWIHLLRVLMAVLEGHIPIIHLNTVGKSDNFIFNLIAKYALKRSKIYVREAKSLHELKEWGIIAEQGVDTAFSLKDKVNVINSNSPYLAFIPTQFDSWHKSFKNNPVDDKVLTKITEIVEFCNEHNVDIRIIPHLTGVQNEEKLLLLYKELFIENGMEENRVFIEHQCVTFWNYEEIIKNSDIVLSMRYHGVIFSIKNAIPFLSLSYENKMVEACKYSEMESYSIDITEIDKVDIKKCLADVYENKTKISNNLKGKREMLNRLSRLPVQGLKLKLLTQNKNETSGEIKH</sequence>
<dbReference type="InterPro" id="IPR007345">
    <property type="entry name" value="Polysacch_pyruvyl_Trfase"/>
</dbReference>
<proteinExistence type="predicted"/>
<keyword evidence="3" id="KW-1185">Reference proteome</keyword>
<name>A0ABS3N0V5_9BACI</name>
<reference evidence="2 3" key="1">
    <citation type="submission" date="2021-03" db="EMBL/GenBank/DDBJ databases">
        <title>Whole genome sequence of Metabacillus bambusae BG109.</title>
        <authorList>
            <person name="Jeong J.W."/>
        </authorList>
    </citation>
    <scope>NUCLEOTIDE SEQUENCE [LARGE SCALE GENOMIC DNA]</scope>
    <source>
        <strain evidence="2 3">BG109</strain>
    </source>
</reference>
<organism evidence="2 3">
    <name type="scientific">Metabacillus bambusae</name>
    <dbReference type="NCBI Taxonomy" id="2795218"/>
    <lineage>
        <taxon>Bacteria</taxon>
        <taxon>Bacillati</taxon>
        <taxon>Bacillota</taxon>
        <taxon>Bacilli</taxon>
        <taxon>Bacillales</taxon>
        <taxon>Bacillaceae</taxon>
        <taxon>Metabacillus</taxon>
    </lineage>
</organism>
<protein>
    <submittedName>
        <fullName evidence="2">Polysaccharide pyruvyl transferase family protein</fullName>
    </submittedName>
</protein>
<dbReference type="RefSeq" id="WP_207977310.1">
    <property type="nucleotide sequence ID" value="NZ_JAGDEL010000005.1"/>
</dbReference>
<dbReference type="Pfam" id="PF04230">
    <property type="entry name" value="PS_pyruv_trans"/>
    <property type="match status" value="1"/>
</dbReference>
<dbReference type="Proteomes" id="UP000663981">
    <property type="component" value="Unassembled WGS sequence"/>
</dbReference>
<comment type="caution">
    <text evidence="2">The sequence shown here is derived from an EMBL/GenBank/DDBJ whole genome shotgun (WGS) entry which is preliminary data.</text>
</comment>
<dbReference type="PANTHER" id="PTHR36836">
    <property type="entry name" value="COLANIC ACID BIOSYNTHESIS PROTEIN WCAK"/>
    <property type="match status" value="1"/>
</dbReference>
<dbReference type="PANTHER" id="PTHR36836:SF1">
    <property type="entry name" value="COLANIC ACID BIOSYNTHESIS PROTEIN WCAK"/>
    <property type="match status" value="1"/>
</dbReference>
<feature type="domain" description="Polysaccharide pyruvyl transferase" evidence="1">
    <location>
        <begin position="12"/>
        <end position="325"/>
    </location>
</feature>
<accession>A0ABS3N0V5</accession>
<evidence type="ECO:0000313" key="3">
    <source>
        <dbReference type="Proteomes" id="UP000663981"/>
    </source>
</evidence>
<dbReference type="EMBL" id="JAGDEL010000005">
    <property type="protein sequence ID" value="MBO1511892.1"/>
    <property type="molecule type" value="Genomic_DNA"/>
</dbReference>
<gene>
    <name evidence="2" type="ORF">I7822_09435</name>
</gene>
<dbReference type="GO" id="GO:0016740">
    <property type="term" value="F:transferase activity"/>
    <property type="evidence" value="ECO:0007669"/>
    <property type="project" value="UniProtKB-KW"/>
</dbReference>
<evidence type="ECO:0000313" key="2">
    <source>
        <dbReference type="EMBL" id="MBO1511892.1"/>
    </source>
</evidence>